<keyword evidence="4" id="KW-1133">Transmembrane helix</keyword>
<dbReference type="GO" id="GO:0006401">
    <property type="term" value="P:RNA catabolic process"/>
    <property type="evidence" value="ECO:0007669"/>
    <property type="project" value="TreeGrafter"/>
</dbReference>
<evidence type="ECO:0000313" key="5">
    <source>
        <dbReference type="EMBL" id="ELP92520.1"/>
    </source>
</evidence>
<dbReference type="InterPro" id="IPR036430">
    <property type="entry name" value="RNase_T2-like_sf"/>
</dbReference>
<feature type="transmembrane region" description="Helical" evidence="4">
    <location>
        <begin position="31"/>
        <end position="53"/>
    </location>
</feature>
<dbReference type="InterPro" id="IPR001568">
    <property type="entry name" value="RNase_T2-like"/>
</dbReference>
<dbReference type="GO" id="GO:0005576">
    <property type="term" value="C:extracellular region"/>
    <property type="evidence" value="ECO:0007669"/>
    <property type="project" value="TreeGrafter"/>
</dbReference>
<keyword evidence="4" id="KW-0812">Transmembrane</keyword>
<dbReference type="InterPro" id="IPR033130">
    <property type="entry name" value="RNase_T2_His_AS_2"/>
</dbReference>
<dbReference type="VEuPathDB" id="AmoebaDB:EIN_275990"/>
<name>A0A0A1UGC1_ENTIV</name>
<dbReference type="PANTHER" id="PTHR11240">
    <property type="entry name" value="RIBONUCLEASE T2"/>
    <property type="match status" value="1"/>
</dbReference>
<evidence type="ECO:0000256" key="1">
    <source>
        <dbReference type="ARBA" id="ARBA00007469"/>
    </source>
</evidence>
<evidence type="ECO:0000256" key="4">
    <source>
        <dbReference type="SAM" id="Phobius"/>
    </source>
</evidence>
<reference evidence="5 6" key="1">
    <citation type="submission" date="2012-10" db="EMBL/GenBank/DDBJ databases">
        <authorList>
            <person name="Zafar N."/>
            <person name="Inman J."/>
            <person name="Hall N."/>
            <person name="Lorenzi H."/>
            <person name="Caler E."/>
        </authorList>
    </citation>
    <scope>NUCLEOTIDE SEQUENCE [LARGE SCALE GENOMIC DNA]</scope>
    <source>
        <strain evidence="5 6">IP1</strain>
    </source>
</reference>
<feature type="region of interest" description="Disordered" evidence="3">
    <location>
        <begin position="97"/>
        <end position="121"/>
    </location>
</feature>
<dbReference type="SUPFAM" id="SSF55895">
    <property type="entry name" value="Ribonuclease Rh-like"/>
    <property type="match status" value="1"/>
</dbReference>
<evidence type="ECO:0000256" key="2">
    <source>
        <dbReference type="RuleBase" id="RU004328"/>
    </source>
</evidence>
<sequence>MTEKMRATYFGQTRIFYLKIKHFLYLQNKSLLLRSLILFFISVKIMLILYLIALTLSQPHKTGSAVESTYQYKTSQNAALIAGSTNKVLKTEESIQLPSTSNNNIQIPTTTPQQSDKKSKVYDLRKQRREEKRLNKEKASQKPKEIFIQKEAKHYPSVFQMCDKYEKKTEPIDYSQFVQSWPGELCDRMYCHIPKNTNYIPEGFLIHGFWPQSNEGSINCCSCKNSIENIESVILTNKELKEEIGKYWFSKHKCRFALYEFDKHGSCTLDVFKGETGPLDYFWMVINLRKNMDIWTMLKESKLKVEPMNRYKLSNQCLRAPTLVR</sequence>
<evidence type="ECO:0000256" key="3">
    <source>
        <dbReference type="SAM" id="MobiDB-lite"/>
    </source>
</evidence>
<dbReference type="GO" id="GO:0033897">
    <property type="term" value="F:ribonuclease T2 activity"/>
    <property type="evidence" value="ECO:0007669"/>
    <property type="project" value="InterPro"/>
</dbReference>
<keyword evidence="6" id="KW-1185">Reference proteome</keyword>
<evidence type="ECO:0000313" key="6">
    <source>
        <dbReference type="Proteomes" id="UP000014680"/>
    </source>
</evidence>
<comment type="similarity">
    <text evidence="1 2">Belongs to the RNase T2 family.</text>
</comment>
<dbReference type="Pfam" id="PF00445">
    <property type="entry name" value="Ribonuclease_T2"/>
    <property type="match status" value="1"/>
</dbReference>
<dbReference type="PANTHER" id="PTHR11240:SF22">
    <property type="entry name" value="RIBONUCLEASE T2"/>
    <property type="match status" value="1"/>
</dbReference>
<dbReference type="GO" id="GO:0003723">
    <property type="term" value="F:RNA binding"/>
    <property type="evidence" value="ECO:0007669"/>
    <property type="project" value="InterPro"/>
</dbReference>
<dbReference type="PROSITE" id="PS00531">
    <property type="entry name" value="RNASE_T2_2"/>
    <property type="match status" value="1"/>
</dbReference>
<dbReference type="OrthoDB" id="435754at2759"/>
<dbReference type="EMBL" id="KB206364">
    <property type="protein sequence ID" value="ELP92520.1"/>
    <property type="molecule type" value="Genomic_DNA"/>
</dbReference>
<feature type="compositionally biased region" description="Polar residues" evidence="3">
    <location>
        <begin position="97"/>
        <end position="114"/>
    </location>
</feature>
<proteinExistence type="inferred from homology"/>
<organism evidence="5 6">
    <name type="scientific">Entamoeba invadens IP1</name>
    <dbReference type="NCBI Taxonomy" id="370355"/>
    <lineage>
        <taxon>Eukaryota</taxon>
        <taxon>Amoebozoa</taxon>
        <taxon>Evosea</taxon>
        <taxon>Archamoebae</taxon>
        <taxon>Mastigamoebida</taxon>
        <taxon>Entamoebidae</taxon>
        <taxon>Entamoeba</taxon>
    </lineage>
</organism>
<dbReference type="Proteomes" id="UP000014680">
    <property type="component" value="Unassembled WGS sequence"/>
</dbReference>
<dbReference type="RefSeq" id="XP_004259291.1">
    <property type="nucleotide sequence ID" value="XM_004259243.1"/>
</dbReference>
<dbReference type="KEGG" id="eiv:EIN_275990"/>
<protein>
    <submittedName>
        <fullName evidence="5">Uncharacterized protein</fullName>
    </submittedName>
</protein>
<accession>A0A0A1UGC1</accession>
<dbReference type="AlphaFoldDB" id="A0A0A1UGC1"/>
<keyword evidence="4" id="KW-0472">Membrane</keyword>
<dbReference type="Gene3D" id="3.90.730.10">
    <property type="entry name" value="Ribonuclease T2-like"/>
    <property type="match status" value="1"/>
</dbReference>
<gene>
    <name evidence="5" type="ORF">EIN_275990</name>
</gene>
<dbReference type="GeneID" id="14891513"/>